<keyword evidence="4" id="KW-0804">Transcription</keyword>
<evidence type="ECO:0000313" key="9">
    <source>
        <dbReference type="EMBL" id="VAX24619.1"/>
    </source>
</evidence>
<keyword evidence="6" id="KW-0812">Transmembrane</keyword>
<dbReference type="InterPro" id="IPR036388">
    <property type="entry name" value="WH-like_DNA-bd_sf"/>
</dbReference>
<gene>
    <name evidence="9" type="ORF">MNBD_IGNAVI01-1723</name>
</gene>
<dbReference type="Gene3D" id="1.10.1740.10">
    <property type="match status" value="1"/>
</dbReference>
<dbReference type="PANTHER" id="PTHR43133">
    <property type="entry name" value="RNA POLYMERASE ECF-TYPE SIGMA FACTO"/>
    <property type="match status" value="1"/>
</dbReference>
<dbReference type="GO" id="GO:0016987">
    <property type="term" value="F:sigma factor activity"/>
    <property type="evidence" value="ECO:0007669"/>
    <property type="project" value="UniProtKB-KW"/>
</dbReference>
<proteinExistence type="inferred from homology"/>
<dbReference type="InterPro" id="IPR014284">
    <property type="entry name" value="RNA_pol_sigma-70_dom"/>
</dbReference>
<dbReference type="GO" id="GO:0003677">
    <property type="term" value="F:DNA binding"/>
    <property type="evidence" value="ECO:0007669"/>
    <property type="project" value="InterPro"/>
</dbReference>
<evidence type="ECO:0000256" key="4">
    <source>
        <dbReference type="ARBA" id="ARBA00023163"/>
    </source>
</evidence>
<reference evidence="9" key="1">
    <citation type="submission" date="2018-06" db="EMBL/GenBank/DDBJ databases">
        <authorList>
            <person name="Zhirakovskaya E."/>
        </authorList>
    </citation>
    <scope>NUCLEOTIDE SEQUENCE</scope>
</reference>
<evidence type="ECO:0000259" key="7">
    <source>
        <dbReference type="Pfam" id="PF04542"/>
    </source>
</evidence>
<dbReference type="Gene3D" id="1.10.10.10">
    <property type="entry name" value="Winged helix-like DNA-binding domain superfamily/Winged helix DNA-binding domain"/>
    <property type="match status" value="1"/>
</dbReference>
<dbReference type="InterPro" id="IPR039425">
    <property type="entry name" value="RNA_pol_sigma-70-like"/>
</dbReference>
<evidence type="ECO:0000256" key="2">
    <source>
        <dbReference type="ARBA" id="ARBA00023015"/>
    </source>
</evidence>
<feature type="domain" description="RNA polymerase sigma factor 70 region 4 type 2" evidence="8">
    <location>
        <begin position="135"/>
        <end position="179"/>
    </location>
</feature>
<evidence type="ECO:0000256" key="6">
    <source>
        <dbReference type="SAM" id="Phobius"/>
    </source>
</evidence>
<evidence type="ECO:0000256" key="1">
    <source>
        <dbReference type="ARBA" id="ARBA00010641"/>
    </source>
</evidence>
<evidence type="ECO:0008006" key="10">
    <source>
        <dbReference type="Google" id="ProtNLM"/>
    </source>
</evidence>
<keyword evidence="6" id="KW-1133">Transmembrane helix</keyword>
<feature type="transmembrane region" description="Helical" evidence="6">
    <location>
        <begin position="343"/>
        <end position="362"/>
    </location>
</feature>
<name>A0A3B1C360_9ZZZZ</name>
<dbReference type="GO" id="GO:0006352">
    <property type="term" value="P:DNA-templated transcription initiation"/>
    <property type="evidence" value="ECO:0007669"/>
    <property type="project" value="InterPro"/>
</dbReference>
<feature type="domain" description="RNA polymerase sigma-70 region 2" evidence="7">
    <location>
        <begin position="27"/>
        <end position="91"/>
    </location>
</feature>
<evidence type="ECO:0000259" key="8">
    <source>
        <dbReference type="Pfam" id="PF08281"/>
    </source>
</evidence>
<dbReference type="InterPro" id="IPR013249">
    <property type="entry name" value="RNA_pol_sigma70_r4_t2"/>
</dbReference>
<protein>
    <recommendedName>
        <fullName evidence="10">RNA polymerase sigma-70 factor</fullName>
    </recommendedName>
</protein>
<sequence>MQNYKDLSDIELFIKIEKYDPYAIEELYLRYSAILFSLITRIVNDAHSAEEILIDVFVTVWRKTDLFNFDTGNTYTWLITLARNKAVEFNRNEHSEEVDKSLDKDEYEDFYIMPDLDDDIEPLNLSSALKRESSVKEAIQKLTEAQKYVLFLSYYDGFTVNDISVKLNIPIGTIRSKIMMSLFNLRDNLFSTAEEAAKDNDLNEMIAAYAVGCMDKENHSYFKKHKLTGGYLPKGKLGQLQTAISLLPVTLKIIVPPEELKDSLGNNLLDIHKKILEGALPDRRKILKREEPVKDIQPIQMPTMAEKPENASVELSPIEEDEEPQLELEHEKIEEPKNSLSKLFWFFNFILLAGLIYFSYLISDETLQLNNKVESMKHQLAKIDLETSTAKTFISEYMEFINFFNNPNIKIVHLIGGKGSPNSSGRLFVSFDAGEGLLDVNKLPALEKDKFYSLWMFNNNVEIPLYSFKITQGQKYIKIPQIPHISTDKVILFRITKEEKADVDKPWGKTYLFGALTETLDKNQKRK</sequence>
<feature type="region of interest" description="Disordered" evidence="5">
    <location>
        <begin position="306"/>
        <end position="325"/>
    </location>
</feature>
<dbReference type="PANTHER" id="PTHR43133:SF62">
    <property type="entry name" value="RNA POLYMERASE SIGMA FACTOR SIGZ"/>
    <property type="match status" value="1"/>
</dbReference>
<evidence type="ECO:0000256" key="3">
    <source>
        <dbReference type="ARBA" id="ARBA00023082"/>
    </source>
</evidence>
<dbReference type="SUPFAM" id="SSF88946">
    <property type="entry name" value="Sigma2 domain of RNA polymerase sigma factors"/>
    <property type="match status" value="1"/>
</dbReference>
<organism evidence="9">
    <name type="scientific">hydrothermal vent metagenome</name>
    <dbReference type="NCBI Taxonomy" id="652676"/>
    <lineage>
        <taxon>unclassified sequences</taxon>
        <taxon>metagenomes</taxon>
        <taxon>ecological metagenomes</taxon>
    </lineage>
</organism>
<dbReference type="AlphaFoldDB" id="A0A3B1C360"/>
<accession>A0A3B1C360</accession>
<dbReference type="InterPro" id="IPR007627">
    <property type="entry name" value="RNA_pol_sigma70_r2"/>
</dbReference>
<dbReference type="InterPro" id="IPR013324">
    <property type="entry name" value="RNA_pol_sigma_r3/r4-like"/>
</dbReference>
<keyword evidence="6" id="KW-0472">Membrane</keyword>
<dbReference type="NCBIfam" id="TIGR02937">
    <property type="entry name" value="sigma70-ECF"/>
    <property type="match status" value="1"/>
</dbReference>
<dbReference type="EMBL" id="UOGD01000277">
    <property type="protein sequence ID" value="VAX24619.1"/>
    <property type="molecule type" value="Genomic_DNA"/>
</dbReference>
<keyword evidence="3" id="KW-0731">Sigma factor</keyword>
<evidence type="ECO:0000256" key="5">
    <source>
        <dbReference type="SAM" id="MobiDB-lite"/>
    </source>
</evidence>
<dbReference type="Pfam" id="PF04542">
    <property type="entry name" value="Sigma70_r2"/>
    <property type="match status" value="1"/>
</dbReference>
<dbReference type="CDD" id="cd06171">
    <property type="entry name" value="Sigma70_r4"/>
    <property type="match status" value="1"/>
</dbReference>
<comment type="similarity">
    <text evidence="1">Belongs to the sigma-70 factor family. ECF subfamily.</text>
</comment>
<dbReference type="Pfam" id="PF08281">
    <property type="entry name" value="Sigma70_r4_2"/>
    <property type="match status" value="1"/>
</dbReference>
<dbReference type="SUPFAM" id="SSF88659">
    <property type="entry name" value="Sigma3 and sigma4 domains of RNA polymerase sigma factors"/>
    <property type="match status" value="1"/>
</dbReference>
<keyword evidence="2" id="KW-0805">Transcription regulation</keyword>
<dbReference type="InterPro" id="IPR013325">
    <property type="entry name" value="RNA_pol_sigma_r2"/>
</dbReference>